<comment type="caution">
    <text evidence="1">The sequence shown here is derived from an EMBL/GenBank/DDBJ whole genome shotgun (WGS) entry which is preliminary data.</text>
</comment>
<protein>
    <submittedName>
        <fullName evidence="1">Uncharacterized protein</fullName>
    </submittedName>
</protein>
<keyword evidence="2" id="KW-1185">Reference proteome</keyword>
<evidence type="ECO:0000313" key="2">
    <source>
        <dbReference type="Proteomes" id="UP000827872"/>
    </source>
</evidence>
<name>A0ACB8FV21_9SAUR</name>
<evidence type="ECO:0000313" key="1">
    <source>
        <dbReference type="EMBL" id="KAH8011030.1"/>
    </source>
</evidence>
<dbReference type="EMBL" id="CM037624">
    <property type="protein sequence ID" value="KAH8011030.1"/>
    <property type="molecule type" value="Genomic_DNA"/>
</dbReference>
<organism evidence="1 2">
    <name type="scientific">Sphaerodactylus townsendi</name>
    <dbReference type="NCBI Taxonomy" id="933632"/>
    <lineage>
        <taxon>Eukaryota</taxon>
        <taxon>Metazoa</taxon>
        <taxon>Chordata</taxon>
        <taxon>Craniata</taxon>
        <taxon>Vertebrata</taxon>
        <taxon>Euteleostomi</taxon>
        <taxon>Lepidosauria</taxon>
        <taxon>Squamata</taxon>
        <taxon>Bifurcata</taxon>
        <taxon>Gekkota</taxon>
        <taxon>Sphaerodactylidae</taxon>
        <taxon>Sphaerodactylus</taxon>
    </lineage>
</organism>
<accession>A0ACB8FV21</accession>
<gene>
    <name evidence="1" type="ORF">K3G42_017738</name>
</gene>
<proteinExistence type="predicted"/>
<reference evidence="1" key="1">
    <citation type="submission" date="2021-08" db="EMBL/GenBank/DDBJ databases">
        <title>The first chromosome-level gecko genome reveals the dynamic sex chromosomes of Neotropical dwarf geckos (Sphaerodactylidae: Sphaerodactylus).</title>
        <authorList>
            <person name="Pinto B.J."/>
            <person name="Keating S.E."/>
            <person name="Gamble T."/>
        </authorList>
    </citation>
    <scope>NUCLEOTIDE SEQUENCE</scope>
    <source>
        <strain evidence="1">TG3544</strain>
    </source>
</reference>
<sequence>MSGEEEKEYTSGEEEEEQNSNLISEEQKEISQKISENHGVGSNANNVMRDISEVPKMDTETDILQMDSSSGMAQSSTAGVQQDQTSDEFLKNFTEPLESAPEVSQQDSRKDSQHSSQKIPVILMPDTKDTDLMAYIELCALDQLKSLDLSENKIESIPSELHQLSEKISELSSLKELDVSHNELQELPEALGEIKTLTTLIANDNCLRKLPKNFSSLRNLQRLDLSNNKLIALPSDLHFLQSLKDINFDGNALVRPPLEVCKAKQMLPITRILESADERDEKILQSVLKTIASNVPFENFEFFCQKLQLKNDVYKSIENNRALTIEEKVTQALDRWKTENETLSPDAMTDQLIRVLTMTGMYYLTNKIKALKLCSRIVKF</sequence>
<dbReference type="Proteomes" id="UP000827872">
    <property type="component" value="Linkage Group LG11"/>
</dbReference>